<dbReference type="InterPro" id="IPR018841">
    <property type="entry name" value="DUF2442"/>
</dbReference>
<sequence>MIPRIKKIEPRSDYTLYVLFDDGRQVLYDVKDDIRTLPTYRSLQTEHGLFQNFQLDESRTCVFWSDEIDLASDIIYEYGTLC</sequence>
<dbReference type="EMBL" id="SVBY01000067">
    <property type="protein sequence ID" value="MBE6093264.1"/>
    <property type="molecule type" value="Genomic_DNA"/>
</dbReference>
<name>A0A927ZY64_SELRU</name>
<accession>A0A927ZY64</accession>
<dbReference type="SUPFAM" id="SSF143880">
    <property type="entry name" value="NE0471 N-terminal domain-like"/>
    <property type="match status" value="1"/>
</dbReference>
<protein>
    <submittedName>
        <fullName evidence="1">DUF2442 domain-containing protein</fullName>
    </submittedName>
</protein>
<comment type="caution">
    <text evidence="1">The sequence shown here is derived from an EMBL/GenBank/DDBJ whole genome shotgun (WGS) entry which is preliminary data.</text>
</comment>
<reference evidence="1" key="1">
    <citation type="submission" date="2019-04" db="EMBL/GenBank/DDBJ databases">
        <title>Evolution of Biomass-Degrading Anaerobic Consortia Revealed by Metagenomics.</title>
        <authorList>
            <person name="Peng X."/>
        </authorList>
    </citation>
    <scope>NUCLEOTIDE SEQUENCE</scope>
    <source>
        <strain evidence="1">SIG240</strain>
    </source>
</reference>
<dbReference type="InterPro" id="IPR036782">
    <property type="entry name" value="NE0471-like_N"/>
</dbReference>
<evidence type="ECO:0000313" key="1">
    <source>
        <dbReference type="EMBL" id="MBE6093264.1"/>
    </source>
</evidence>
<dbReference type="AlphaFoldDB" id="A0A927ZY64"/>
<dbReference type="RefSeq" id="WP_173443847.1">
    <property type="nucleotide sequence ID" value="NZ_CACZIV010000034.1"/>
</dbReference>
<dbReference type="Gene3D" id="3.30.2020.10">
    <property type="entry name" value="NE0471-like N-terminal domain"/>
    <property type="match status" value="1"/>
</dbReference>
<gene>
    <name evidence="1" type="ORF">E7201_08900</name>
</gene>
<evidence type="ECO:0000313" key="2">
    <source>
        <dbReference type="Proteomes" id="UP000761380"/>
    </source>
</evidence>
<dbReference type="Proteomes" id="UP000761380">
    <property type="component" value="Unassembled WGS sequence"/>
</dbReference>
<dbReference type="Pfam" id="PF10387">
    <property type="entry name" value="DUF2442"/>
    <property type="match status" value="1"/>
</dbReference>
<proteinExistence type="predicted"/>
<organism evidence="1 2">
    <name type="scientific">Selenomonas ruminantium</name>
    <dbReference type="NCBI Taxonomy" id="971"/>
    <lineage>
        <taxon>Bacteria</taxon>
        <taxon>Bacillati</taxon>
        <taxon>Bacillota</taxon>
        <taxon>Negativicutes</taxon>
        <taxon>Selenomonadales</taxon>
        <taxon>Selenomonadaceae</taxon>
        <taxon>Selenomonas</taxon>
    </lineage>
</organism>